<evidence type="ECO:0000256" key="1">
    <source>
        <dbReference type="ARBA" id="ARBA00022801"/>
    </source>
</evidence>
<proteinExistence type="predicted"/>
<organism evidence="3 4">
    <name type="scientific">Melanomma pulvis-pyrius CBS 109.77</name>
    <dbReference type="NCBI Taxonomy" id="1314802"/>
    <lineage>
        <taxon>Eukaryota</taxon>
        <taxon>Fungi</taxon>
        <taxon>Dikarya</taxon>
        <taxon>Ascomycota</taxon>
        <taxon>Pezizomycotina</taxon>
        <taxon>Dothideomycetes</taxon>
        <taxon>Pleosporomycetidae</taxon>
        <taxon>Pleosporales</taxon>
        <taxon>Melanommataceae</taxon>
        <taxon>Melanomma</taxon>
    </lineage>
</organism>
<feature type="non-terminal residue" evidence="3">
    <location>
        <position position="1"/>
    </location>
</feature>
<dbReference type="SUPFAM" id="SSF53474">
    <property type="entry name" value="alpha/beta-Hydrolases"/>
    <property type="match status" value="1"/>
</dbReference>
<dbReference type="PANTHER" id="PTHR48081">
    <property type="entry name" value="AB HYDROLASE SUPERFAMILY PROTEIN C4A8.06C"/>
    <property type="match status" value="1"/>
</dbReference>
<name>A0A6A6XLB0_9PLEO</name>
<feature type="non-terminal residue" evidence="3">
    <location>
        <position position="324"/>
    </location>
</feature>
<keyword evidence="1" id="KW-0378">Hydrolase</keyword>
<accession>A0A6A6XLB0</accession>
<keyword evidence="4" id="KW-1185">Reference proteome</keyword>
<dbReference type="AlphaFoldDB" id="A0A6A6XLB0"/>
<sequence length="324" mass="35040">SPSYPKYIPQLTYTEPPTRLQTLDLWLPRPLEESDPHTTVFIIYIHGGAWRDPAQDSTTIHATLAHLSAPSTYSTTATPAHPSLAHIAGVASLDYRLSPYKDHPTDPSAPDDESRNAKWPDHIHDVRAALRFLAAEYGVGRGGEAGYRWIGAGHSCGATLLAQHVSGIGLEEEEGKAEEKELAGPEALVLIAGIYSLPHLLSHHQPPRCPPAIADIYASFVRGAFGPNVEDFYTAVSPLAGAYTRAACPALRSVVLAYSPADELIEPGQRAGMLARLRECGWVERREGRGVEGERIVEAVDLTGGHDEVWEDGRQVAVLIGDAV</sequence>
<dbReference type="InterPro" id="IPR050300">
    <property type="entry name" value="GDXG_lipolytic_enzyme"/>
</dbReference>
<evidence type="ECO:0000313" key="4">
    <source>
        <dbReference type="Proteomes" id="UP000799757"/>
    </source>
</evidence>
<dbReference type="Gene3D" id="3.40.50.1820">
    <property type="entry name" value="alpha/beta hydrolase"/>
    <property type="match status" value="1"/>
</dbReference>
<dbReference type="EMBL" id="MU001812">
    <property type="protein sequence ID" value="KAF2797189.1"/>
    <property type="molecule type" value="Genomic_DNA"/>
</dbReference>
<feature type="region of interest" description="Disordered" evidence="2">
    <location>
        <begin position="99"/>
        <end position="118"/>
    </location>
</feature>
<gene>
    <name evidence="3" type="ORF">K505DRAFT_200210</name>
</gene>
<dbReference type="InterPro" id="IPR029058">
    <property type="entry name" value="AB_hydrolase_fold"/>
</dbReference>
<dbReference type="PANTHER" id="PTHR48081:SF33">
    <property type="entry name" value="KYNURENINE FORMAMIDASE"/>
    <property type="match status" value="1"/>
</dbReference>
<evidence type="ECO:0000313" key="3">
    <source>
        <dbReference type="EMBL" id="KAF2797189.1"/>
    </source>
</evidence>
<protein>
    <submittedName>
        <fullName evidence="3">Uncharacterized protein</fullName>
    </submittedName>
</protein>
<dbReference type="OrthoDB" id="420264at2759"/>
<reference evidence="3" key="1">
    <citation type="journal article" date="2020" name="Stud. Mycol.">
        <title>101 Dothideomycetes genomes: a test case for predicting lifestyles and emergence of pathogens.</title>
        <authorList>
            <person name="Haridas S."/>
            <person name="Albert R."/>
            <person name="Binder M."/>
            <person name="Bloem J."/>
            <person name="Labutti K."/>
            <person name="Salamov A."/>
            <person name="Andreopoulos B."/>
            <person name="Baker S."/>
            <person name="Barry K."/>
            <person name="Bills G."/>
            <person name="Bluhm B."/>
            <person name="Cannon C."/>
            <person name="Castanera R."/>
            <person name="Culley D."/>
            <person name="Daum C."/>
            <person name="Ezra D."/>
            <person name="Gonzalez J."/>
            <person name="Henrissat B."/>
            <person name="Kuo A."/>
            <person name="Liang C."/>
            <person name="Lipzen A."/>
            <person name="Lutzoni F."/>
            <person name="Magnuson J."/>
            <person name="Mondo S."/>
            <person name="Nolan M."/>
            <person name="Ohm R."/>
            <person name="Pangilinan J."/>
            <person name="Park H.-J."/>
            <person name="Ramirez L."/>
            <person name="Alfaro M."/>
            <person name="Sun H."/>
            <person name="Tritt A."/>
            <person name="Yoshinaga Y."/>
            <person name="Zwiers L.-H."/>
            <person name="Turgeon B."/>
            <person name="Goodwin S."/>
            <person name="Spatafora J."/>
            <person name="Crous P."/>
            <person name="Grigoriev I."/>
        </authorList>
    </citation>
    <scope>NUCLEOTIDE SEQUENCE</scope>
    <source>
        <strain evidence="3">CBS 109.77</strain>
    </source>
</reference>
<dbReference type="GO" id="GO:0016787">
    <property type="term" value="F:hydrolase activity"/>
    <property type="evidence" value="ECO:0007669"/>
    <property type="project" value="UniProtKB-KW"/>
</dbReference>
<evidence type="ECO:0000256" key="2">
    <source>
        <dbReference type="SAM" id="MobiDB-lite"/>
    </source>
</evidence>
<dbReference type="Proteomes" id="UP000799757">
    <property type="component" value="Unassembled WGS sequence"/>
</dbReference>